<accession>A0A9Y1BQG6</accession>
<organism evidence="1">
    <name type="scientific">Candidatus Heimdallarchaeum endolithica</name>
    <dbReference type="NCBI Taxonomy" id="2876572"/>
    <lineage>
        <taxon>Archaea</taxon>
        <taxon>Promethearchaeati</taxon>
        <taxon>Candidatus Heimdallarchaeota</taxon>
        <taxon>Candidatus Heimdallarchaeia (ex Rinke et al. 2021) (nom. nud.)</taxon>
        <taxon>Candidatus Heimdallarchaeales</taxon>
        <taxon>Candidatus Heimdallarchaeaceae</taxon>
        <taxon>Candidatus Heimdallarchaeum</taxon>
    </lineage>
</organism>
<gene>
    <name evidence="1" type="ORF">K9W46_12015</name>
</gene>
<protein>
    <submittedName>
        <fullName evidence="1">Uncharacterized protein</fullName>
    </submittedName>
</protein>
<reference evidence="1" key="1">
    <citation type="journal article" date="2022" name="Nat. Microbiol.">
        <title>Unique mobile elements and scalable gene flow at the prokaryote-eukaryote boundary revealed by circularized Asgard archaea genomes.</title>
        <authorList>
            <person name="Wu F."/>
            <person name="Speth D.R."/>
            <person name="Philosof A."/>
            <person name="Cremiere A."/>
            <person name="Narayanan A."/>
            <person name="Barco R.A."/>
            <person name="Connon S.A."/>
            <person name="Amend J.P."/>
            <person name="Antoshechkin I.A."/>
            <person name="Orphan V.J."/>
        </authorList>
    </citation>
    <scope>NUCLEOTIDE SEQUENCE</scope>
    <source>
        <strain evidence="1">PR6</strain>
    </source>
</reference>
<sequence length="337" mass="39772">MIILKQASETITLIHYQCNYCKKRRKLIIPKLLIKSEKEGALSQYIDIHRCINDEFSSIICFIDNNLVVRSQARVKATHAGYEPDRDLTEKNNNENPFLVFNIPLPQSKTFVEKVVKTFLSTFKKIEGLTIKDRLRNTIFKIAKQDGEKHIHVISRLGFLEIDLYLKKETAQEVYNQWRKKKKKEKIRSFPYDDVRRWIQELANELESVVTLDEEIMPYIAEYLDLNITSKADELALLKLALILHMTISLPISNEQQIQDFIKYIETNYQKMNSDDIQDVKHQRTILELCVNNITKTIKDIFMEQNSVDNFVDFIEIISFLSENNFLTVYKLKFEDY</sequence>
<evidence type="ECO:0000313" key="1">
    <source>
        <dbReference type="EMBL" id="UJG43086.1"/>
    </source>
</evidence>
<dbReference type="Proteomes" id="UP001200513">
    <property type="component" value="Chromosome"/>
</dbReference>
<proteinExistence type="predicted"/>
<dbReference type="AlphaFoldDB" id="A0A9Y1BQG6"/>
<name>A0A9Y1BQG6_9ARCH</name>
<dbReference type="EMBL" id="CP084167">
    <property type="protein sequence ID" value="UJG43086.1"/>
    <property type="molecule type" value="Genomic_DNA"/>
</dbReference>